<dbReference type="EMBL" id="JASPKZ010007812">
    <property type="protein sequence ID" value="KAJ9582307.1"/>
    <property type="molecule type" value="Genomic_DNA"/>
</dbReference>
<feature type="transmembrane region" description="Helical" evidence="1">
    <location>
        <begin position="6"/>
        <end position="24"/>
    </location>
</feature>
<dbReference type="Proteomes" id="UP001233999">
    <property type="component" value="Unassembled WGS sequence"/>
</dbReference>
<comment type="caution">
    <text evidence="2">The sequence shown here is derived from an EMBL/GenBank/DDBJ whole genome shotgun (WGS) entry which is preliminary data.</text>
</comment>
<proteinExistence type="predicted"/>
<reference evidence="2" key="2">
    <citation type="submission" date="2023-05" db="EMBL/GenBank/DDBJ databases">
        <authorList>
            <person name="Fouks B."/>
        </authorList>
    </citation>
    <scope>NUCLEOTIDE SEQUENCE</scope>
    <source>
        <strain evidence="2">Stay&amp;Tobe</strain>
        <tissue evidence="2">Testes</tissue>
    </source>
</reference>
<keyword evidence="1" id="KW-0472">Membrane</keyword>
<evidence type="ECO:0000256" key="1">
    <source>
        <dbReference type="SAM" id="Phobius"/>
    </source>
</evidence>
<sequence>MIIFRAYFICLVAIIPVFAALHVVDQPNHLLTRRDANSDLVNISTYVDQNLKIPKLLRVAKDLREDVKSDLKQFFSTKNLLSIAQKFIKIALKLIETLTGYVTSESVREAIQLLGFPGAESVAKFVELILQFVNELIKEISESDFIVGEPTTENFVKMLSDSVLLSLKKGLYLNAVIMESAKKAFAESNNVKYDVLDNIELSSQLAKEGFDIVHKYAKQIIQGIEKLTNNETME</sequence>
<organism evidence="2 3">
    <name type="scientific">Diploptera punctata</name>
    <name type="common">Pacific beetle cockroach</name>
    <dbReference type="NCBI Taxonomy" id="6984"/>
    <lineage>
        <taxon>Eukaryota</taxon>
        <taxon>Metazoa</taxon>
        <taxon>Ecdysozoa</taxon>
        <taxon>Arthropoda</taxon>
        <taxon>Hexapoda</taxon>
        <taxon>Insecta</taxon>
        <taxon>Pterygota</taxon>
        <taxon>Neoptera</taxon>
        <taxon>Polyneoptera</taxon>
        <taxon>Dictyoptera</taxon>
        <taxon>Blattodea</taxon>
        <taxon>Blaberoidea</taxon>
        <taxon>Blaberidae</taxon>
        <taxon>Diplopterinae</taxon>
        <taxon>Diploptera</taxon>
    </lineage>
</organism>
<dbReference type="AlphaFoldDB" id="A0AAD7ZL01"/>
<keyword evidence="1" id="KW-1133">Transmembrane helix</keyword>
<evidence type="ECO:0000313" key="2">
    <source>
        <dbReference type="EMBL" id="KAJ9582307.1"/>
    </source>
</evidence>
<name>A0AAD7ZL01_DIPPU</name>
<evidence type="ECO:0000313" key="3">
    <source>
        <dbReference type="Proteomes" id="UP001233999"/>
    </source>
</evidence>
<keyword evidence="1" id="KW-0812">Transmembrane</keyword>
<reference evidence="2" key="1">
    <citation type="journal article" date="2023" name="IScience">
        <title>Live-bearing cockroach genome reveals convergent evolutionary mechanisms linked to viviparity in insects and beyond.</title>
        <authorList>
            <person name="Fouks B."/>
            <person name="Harrison M.C."/>
            <person name="Mikhailova A.A."/>
            <person name="Marchal E."/>
            <person name="English S."/>
            <person name="Carruthers M."/>
            <person name="Jennings E.C."/>
            <person name="Chiamaka E.L."/>
            <person name="Frigard R.A."/>
            <person name="Pippel M."/>
            <person name="Attardo G.M."/>
            <person name="Benoit J.B."/>
            <person name="Bornberg-Bauer E."/>
            <person name="Tobe S.S."/>
        </authorList>
    </citation>
    <scope>NUCLEOTIDE SEQUENCE</scope>
    <source>
        <strain evidence="2">Stay&amp;Tobe</strain>
    </source>
</reference>
<accession>A0AAD7ZL01</accession>
<protein>
    <submittedName>
        <fullName evidence="2">Uncharacterized protein</fullName>
    </submittedName>
</protein>
<keyword evidence="3" id="KW-1185">Reference proteome</keyword>
<gene>
    <name evidence="2" type="ORF">L9F63_003343</name>
</gene>